<keyword evidence="4" id="KW-0812">Transmembrane</keyword>
<evidence type="ECO:0000256" key="5">
    <source>
        <dbReference type="ARBA" id="ARBA00022729"/>
    </source>
</evidence>
<dbReference type="Pfam" id="PF06842">
    <property type="entry name" value="DUF1242"/>
    <property type="match status" value="1"/>
</dbReference>
<reference evidence="10" key="1">
    <citation type="submission" date="2021-11" db="EMBL/GenBank/DDBJ databases">
        <authorList>
            <consortium name="Genoscope - CEA"/>
            <person name="William W."/>
        </authorList>
    </citation>
    <scope>NUCLEOTIDE SEQUENCE</scope>
</reference>
<protein>
    <recommendedName>
        <fullName evidence="9">Protein kish</fullName>
    </recommendedName>
</protein>
<dbReference type="PANTHER" id="PTHR13229">
    <property type="entry name" value="PROTEIN KISH-A"/>
    <property type="match status" value="1"/>
</dbReference>
<accession>A0A8J2WNR1</accession>
<evidence type="ECO:0000256" key="6">
    <source>
        <dbReference type="ARBA" id="ARBA00022989"/>
    </source>
</evidence>
<keyword evidence="8" id="KW-0472">Membrane</keyword>
<proteinExistence type="inferred from homology"/>
<evidence type="ECO:0000256" key="2">
    <source>
        <dbReference type="ARBA" id="ARBA00004614"/>
    </source>
</evidence>
<keyword evidence="5 9" id="KW-0732">Signal</keyword>
<comment type="function">
    <text evidence="1 9">Involved in the early part of the secretory pathway.</text>
</comment>
<evidence type="ECO:0000313" key="10">
    <source>
        <dbReference type="EMBL" id="CAH0374550.1"/>
    </source>
</evidence>
<dbReference type="InterPro" id="IPR051523">
    <property type="entry name" value="KISH_domain"/>
</dbReference>
<evidence type="ECO:0000313" key="11">
    <source>
        <dbReference type="Proteomes" id="UP000789595"/>
    </source>
</evidence>
<evidence type="ECO:0000256" key="1">
    <source>
        <dbReference type="ARBA" id="ARBA00002154"/>
    </source>
</evidence>
<evidence type="ECO:0000256" key="3">
    <source>
        <dbReference type="ARBA" id="ARBA00008961"/>
    </source>
</evidence>
<dbReference type="EMBL" id="CAKKNE010000004">
    <property type="protein sequence ID" value="CAH0374550.1"/>
    <property type="molecule type" value="Genomic_DNA"/>
</dbReference>
<evidence type="ECO:0000256" key="7">
    <source>
        <dbReference type="ARBA" id="ARBA00023034"/>
    </source>
</evidence>
<feature type="chain" id="PRO_5035341685" description="Protein kish" evidence="9">
    <location>
        <begin position="27"/>
        <end position="85"/>
    </location>
</feature>
<sequence>MSAIFNFSSLVVVLLLFVCTTAYLRALRPTIFDGHLTAEDLADPQSHRRRTGVRGFCWRASRVGERASPYVAVSLAAMAVHIMVA</sequence>
<evidence type="ECO:0000256" key="8">
    <source>
        <dbReference type="ARBA" id="ARBA00023136"/>
    </source>
</evidence>
<keyword evidence="7 9" id="KW-0333">Golgi apparatus</keyword>
<dbReference type="GO" id="GO:0000139">
    <property type="term" value="C:Golgi membrane"/>
    <property type="evidence" value="ECO:0007669"/>
    <property type="project" value="UniProtKB-SubCell"/>
</dbReference>
<dbReference type="InterPro" id="IPR009653">
    <property type="entry name" value="Ksh1"/>
</dbReference>
<name>A0A8J2WNR1_9STRA</name>
<keyword evidence="6" id="KW-1133">Transmembrane helix</keyword>
<comment type="similarity">
    <text evidence="3 9">Belongs to the KISH family.</text>
</comment>
<dbReference type="OrthoDB" id="10034655at2759"/>
<keyword evidence="11" id="KW-1185">Reference proteome</keyword>
<comment type="subcellular location">
    <subcellularLocation>
        <location evidence="2 9">Golgi apparatus membrane</location>
        <topology evidence="2 9">Single-pass type I membrane protein</topology>
    </subcellularLocation>
</comment>
<dbReference type="AlphaFoldDB" id="A0A8J2WNR1"/>
<dbReference type="Proteomes" id="UP000789595">
    <property type="component" value="Unassembled WGS sequence"/>
</dbReference>
<feature type="signal peptide" evidence="9">
    <location>
        <begin position="1"/>
        <end position="26"/>
    </location>
</feature>
<organism evidence="10 11">
    <name type="scientific">Pelagomonas calceolata</name>
    <dbReference type="NCBI Taxonomy" id="35677"/>
    <lineage>
        <taxon>Eukaryota</taxon>
        <taxon>Sar</taxon>
        <taxon>Stramenopiles</taxon>
        <taxon>Ochrophyta</taxon>
        <taxon>Pelagophyceae</taxon>
        <taxon>Pelagomonadales</taxon>
        <taxon>Pelagomonadaceae</taxon>
        <taxon>Pelagomonas</taxon>
    </lineage>
</organism>
<gene>
    <name evidence="10" type="ORF">PECAL_4P18390</name>
</gene>
<comment type="caution">
    <text evidence="10">The sequence shown here is derived from an EMBL/GenBank/DDBJ whole genome shotgun (WGS) entry which is preliminary data.</text>
</comment>
<evidence type="ECO:0000256" key="9">
    <source>
        <dbReference type="RuleBase" id="RU910717"/>
    </source>
</evidence>
<evidence type="ECO:0000256" key="4">
    <source>
        <dbReference type="ARBA" id="ARBA00022692"/>
    </source>
</evidence>